<dbReference type="RefSeq" id="WP_168881738.1">
    <property type="nucleotide sequence ID" value="NZ_JABAIL010000002.1"/>
</dbReference>
<accession>A0A7X8SIV9</accession>
<dbReference type="InterPro" id="IPR011008">
    <property type="entry name" value="Dimeric_a/b-barrel"/>
</dbReference>
<dbReference type="PROSITE" id="PS51502">
    <property type="entry name" value="S_R_A_B_BARREL"/>
    <property type="match status" value="1"/>
</dbReference>
<dbReference type="Gene3D" id="3.30.70.100">
    <property type="match status" value="1"/>
</dbReference>
<dbReference type="InterPro" id="IPR044662">
    <property type="entry name" value="HS1/DABB1-like"/>
</dbReference>
<dbReference type="SUPFAM" id="SSF54909">
    <property type="entry name" value="Dimeric alpha+beta barrel"/>
    <property type="match status" value="1"/>
</dbReference>
<name>A0A7X8SIV9_9BACT</name>
<dbReference type="PANTHER" id="PTHR33178">
    <property type="match status" value="1"/>
</dbReference>
<dbReference type="Pfam" id="PF07876">
    <property type="entry name" value="Dabb"/>
    <property type="match status" value="1"/>
</dbReference>
<reference evidence="3 4" key="1">
    <citation type="submission" date="2020-04" db="EMBL/GenBank/DDBJ databases">
        <title>Flammeovirga sp. SR4, a novel species isolated from seawater.</title>
        <authorList>
            <person name="Wang X."/>
        </authorList>
    </citation>
    <scope>NUCLEOTIDE SEQUENCE [LARGE SCALE GENOMIC DNA]</scope>
    <source>
        <strain evidence="3 4">SR4</strain>
    </source>
</reference>
<comment type="caution">
    <text evidence="3">The sequence shown here is derived from an EMBL/GenBank/DDBJ whole genome shotgun (WGS) entry which is preliminary data.</text>
</comment>
<proteinExistence type="predicted"/>
<evidence type="ECO:0000256" key="1">
    <source>
        <dbReference type="ARBA" id="ARBA00011738"/>
    </source>
</evidence>
<evidence type="ECO:0000313" key="4">
    <source>
        <dbReference type="Proteomes" id="UP000585050"/>
    </source>
</evidence>
<dbReference type="Proteomes" id="UP000585050">
    <property type="component" value="Unassembled WGS sequence"/>
</dbReference>
<dbReference type="EMBL" id="JABAIL010000002">
    <property type="protein sequence ID" value="NLR91034.1"/>
    <property type="molecule type" value="Genomic_DNA"/>
</dbReference>
<dbReference type="InterPro" id="IPR013097">
    <property type="entry name" value="Dabb"/>
</dbReference>
<feature type="domain" description="Stress-response A/B barrel" evidence="2">
    <location>
        <begin position="2"/>
        <end position="95"/>
    </location>
</feature>
<protein>
    <submittedName>
        <fullName evidence="3">Dabb family protein</fullName>
    </submittedName>
</protein>
<comment type="subunit">
    <text evidence="1">Homodimer.</text>
</comment>
<evidence type="ECO:0000259" key="2">
    <source>
        <dbReference type="PROSITE" id="PS51502"/>
    </source>
</evidence>
<dbReference type="AlphaFoldDB" id="A0A7X8SIV9"/>
<dbReference type="PANTHER" id="PTHR33178:SF10">
    <property type="entry name" value="STRESS-RESPONSE A_B BARREL DOMAIN-CONTAINING PROTEIN"/>
    <property type="match status" value="1"/>
</dbReference>
<gene>
    <name evidence="3" type="ORF">HGP29_07435</name>
</gene>
<evidence type="ECO:0000313" key="3">
    <source>
        <dbReference type="EMBL" id="NLR91034.1"/>
    </source>
</evidence>
<sequence length="97" mass="10981">MINHTVLFKIKDEATSSQVTAMINALNALGNKIEEIKEIHVKENFSDRAKGFSVVLYSIFETEEALNKYQVHPAHVEVVTDHVKPILEDILVADIDY</sequence>
<organism evidence="3 4">
    <name type="scientific">Flammeovirga agarivorans</name>
    <dbReference type="NCBI Taxonomy" id="2726742"/>
    <lineage>
        <taxon>Bacteria</taxon>
        <taxon>Pseudomonadati</taxon>
        <taxon>Bacteroidota</taxon>
        <taxon>Cytophagia</taxon>
        <taxon>Cytophagales</taxon>
        <taxon>Flammeovirgaceae</taxon>
        <taxon>Flammeovirga</taxon>
    </lineage>
</organism>
<dbReference type="SMART" id="SM00886">
    <property type="entry name" value="Dabb"/>
    <property type="match status" value="1"/>
</dbReference>
<keyword evidence="4" id="KW-1185">Reference proteome</keyword>